<proteinExistence type="predicted"/>
<dbReference type="EMBL" id="JAWWNJ010000038">
    <property type="protein sequence ID" value="KAK7021672.1"/>
    <property type="molecule type" value="Genomic_DNA"/>
</dbReference>
<organism evidence="2 3">
    <name type="scientific">Favolaschia claudopus</name>
    <dbReference type="NCBI Taxonomy" id="2862362"/>
    <lineage>
        <taxon>Eukaryota</taxon>
        <taxon>Fungi</taxon>
        <taxon>Dikarya</taxon>
        <taxon>Basidiomycota</taxon>
        <taxon>Agaricomycotina</taxon>
        <taxon>Agaricomycetes</taxon>
        <taxon>Agaricomycetidae</taxon>
        <taxon>Agaricales</taxon>
        <taxon>Marasmiineae</taxon>
        <taxon>Mycenaceae</taxon>
        <taxon>Favolaschia</taxon>
    </lineage>
</organism>
<protein>
    <submittedName>
        <fullName evidence="2">Uncharacterized protein</fullName>
    </submittedName>
</protein>
<feature type="compositionally biased region" description="Polar residues" evidence="1">
    <location>
        <begin position="131"/>
        <end position="146"/>
    </location>
</feature>
<reference evidence="2 3" key="1">
    <citation type="journal article" date="2024" name="J Genomics">
        <title>Draft genome sequencing and assembly of Favolaschia claudopus CIRM-BRFM 2984 isolated from oak limbs.</title>
        <authorList>
            <person name="Navarro D."/>
            <person name="Drula E."/>
            <person name="Chaduli D."/>
            <person name="Cazenave R."/>
            <person name="Ahrendt S."/>
            <person name="Wang J."/>
            <person name="Lipzen A."/>
            <person name="Daum C."/>
            <person name="Barry K."/>
            <person name="Grigoriev I.V."/>
            <person name="Favel A."/>
            <person name="Rosso M.N."/>
            <person name="Martin F."/>
        </authorList>
    </citation>
    <scope>NUCLEOTIDE SEQUENCE [LARGE SCALE GENOMIC DNA]</scope>
    <source>
        <strain evidence="2 3">CIRM-BRFM 2984</strain>
    </source>
</reference>
<feature type="region of interest" description="Disordered" evidence="1">
    <location>
        <begin position="127"/>
        <end position="161"/>
    </location>
</feature>
<evidence type="ECO:0000256" key="1">
    <source>
        <dbReference type="SAM" id="MobiDB-lite"/>
    </source>
</evidence>
<accession>A0AAW0B6G9</accession>
<keyword evidence="3" id="KW-1185">Reference proteome</keyword>
<evidence type="ECO:0000313" key="3">
    <source>
        <dbReference type="Proteomes" id="UP001362999"/>
    </source>
</evidence>
<name>A0AAW0B6G9_9AGAR</name>
<dbReference type="Proteomes" id="UP001362999">
    <property type="component" value="Unassembled WGS sequence"/>
</dbReference>
<feature type="region of interest" description="Disordered" evidence="1">
    <location>
        <begin position="40"/>
        <end position="65"/>
    </location>
</feature>
<dbReference type="AlphaFoldDB" id="A0AAW0B6G9"/>
<sequence length="161" mass="18686">FFRHVVRNRTVPFWSHPLLKPLNPELVMNPAPCAVELVSQRPADNAGDSDDEDGMYMGSEDEEMPCWTPAERQTFDERLTSLVGTLRDFADAMEYQRQFQDSRMLNTVEREGASLFRLAESCFSRERRANSTRGPQPSTWERSTANAMFYRTRPTRNDRET</sequence>
<comment type="caution">
    <text evidence="2">The sequence shown here is derived from an EMBL/GenBank/DDBJ whole genome shotgun (WGS) entry which is preliminary data.</text>
</comment>
<evidence type="ECO:0000313" key="2">
    <source>
        <dbReference type="EMBL" id="KAK7021672.1"/>
    </source>
</evidence>
<feature type="non-terminal residue" evidence="2">
    <location>
        <position position="1"/>
    </location>
</feature>
<gene>
    <name evidence="2" type="ORF">R3P38DRAFT_2533600</name>
</gene>
<feature type="compositionally biased region" description="Acidic residues" evidence="1">
    <location>
        <begin position="47"/>
        <end position="64"/>
    </location>
</feature>